<reference evidence="2" key="1">
    <citation type="submission" date="2019-09" db="EMBL/GenBank/DDBJ databases">
        <title>Organ-specific transcriptomic study of the physiology of the cattle tick, Rhipicephalus microplus.</title>
        <authorList>
            <person name="Tirloni L."/>
            <person name="Braz G."/>
            <person name="Gandara A.C.P."/>
            <person name="Sabadin G.A."/>
            <person name="da Silva R.M."/>
            <person name="Guizzo M.G."/>
            <person name="Machado J.A."/>
            <person name="Costa E.P."/>
            <person name="Gomes H.F."/>
            <person name="Moraes J."/>
            <person name="Mota M.B.S."/>
            <person name="Mesquita R.D."/>
            <person name="Alvarenga P.H."/>
            <person name="Alves F."/>
            <person name="Seixas A."/>
            <person name="da Fonseca R.N."/>
            <person name="Fogaca A."/>
            <person name="Logullo C."/>
            <person name="Tanaka A."/>
            <person name="Daffre S."/>
            <person name="Termignoni C."/>
            <person name="Vaz I.S.Jr."/>
            <person name="Oliveira P.L."/>
            <person name="Ribeiro J.M."/>
        </authorList>
    </citation>
    <scope>NUCLEOTIDE SEQUENCE</scope>
    <source>
        <strain evidence="2">Porto Alegre</strain>
    </source>
</reference>
<dbReference type="EMBL" id="GHWJ01010525">
    <property type="protein sequence ID" value="NOV43262.1"/>
    <property type="molecule type" value="Transcribed_RNA"/>
</dbReference>
<keyword evidence="1" id="KW-0812">Transmembrane</keyword>
<evidence type="ECO:0000256" key="1">
    <source>
        <dbReference type="SAM" id="Phobius"/>
    </source>
</evidence>
<sequence>MVVLALIFRNTAGLYYYCYHCLLSIFIGIKQRPFPIAFHRYHSWLQIQKAFYKEAYTKHLILSVYFNNKVLPILTSGFAF</sequence>
<evidence type="ECO:0000313" key="2">
    <source>
        <dbReference type="EMBL" id="NOV43262.1"/>
    </source>
</evidence>
<feature type="transmembrane region" description="Helical" evidence="1">
    <location>
        <begin position="12"/>
        <end position="29"/>
    </location>
</feature>
<keyword evidence="1" id="KW-1133">Transmembrane helix</keyword>
<keyword evidence="1" id="KW-0472">Membrane</keyword>
<accession>A0A6M2DAX1</accession>
<name>A0A6M2DAX1_RHIMP</name>
<proteinExistence type="predicted"/>
<protein>
    <submittedName>
        <fullName evidence="2">Putative secreted protein</fullName>
    </submittedName>
</protein>
<dbReference type="AlphaFoldDB" id="A0A6M2DAX1"/>
<organism evidence="2">
    <name type="scientific">Rhipicephalus microplus</name>
    <name type="common">Cattle tick</name>
    <name type="synonym">Boophilus microplus</name>
    <dbReference type="NCBI Taxonomy" id="6941"/>
    <lineage>
        <taxon>Eukaryota</taxon>
        <taxon>Metazoa</taxon>
        <taxon>Ecdysozoa</taxon>
        <taxon>Arthropoda</taxon>
        <taxon>Chelicerata</taxon>
        <taxon>Arachnida</taxon>
        <taxon>Acari</taxon>
        <taxon>Parasitiformes</taxon>
        <taxon>Ixodida</taxon>
        <taxon>Ixodoidea</taxon>
        <taxon>Ixodidae</taxon>
        <taxon>Rhipicephalinae</taxon>
        <taxon>Rhipicephalus</taxon>
        <taxon>Boophilus</taxon>
    </lineage>
</organism>